<dbReference type="Gene3D" id="3.20.20.140">
    <property type="entry name" value="Metal-dependent hydrolases"/>
    <property type="match status" value="1"/>
</dbReference>
<proteinExistence type="predicted"/>
<reference evidence="2" key="1">
    <citation type="submission" date="2020-05" db="EMBL/GenBank/DDBJ databases">
        <authorList>
            <person name="Chiriac C."/>
            <person name="Salcher M."/>
            <person name="Ghai R."/>
            <person name="Kavagutti S V."/>
        </authorList>
    </citation>
    <scope>NUCLEOTIDE SEQUENCE</scope>
</reference>
<dbReference type="SUPFAM" id="SSF89550">
    <property type="entry name" value="PHP domain-like"/>
    <property type="match status" value="1"/>
</dbReference>
<dbReference type="Pfam" id="PF02811">
    <property type="entry name" value="PHP"/>
    <property type="match status" value="1"/>
</dbReference>
<dbReference type="GO" id="GO:0004534">
    <property type="term" value="F:5'-3' RNA exonuclease activity"/>
    <property type="evidence" value="ECO:0007669"/>
    <property type="project" value="TreeGrafter"/>
</dbReference>
<dbReference type="GO" id="GO:0035312">
    <property type="term" value="F:5'-3' DNA exonuclease activity"/>
    <property type="evidence" value="ECO:0007669"/>
    <property type="project" value="TreeGrafter"/>
</dbReference>
<organism evidence="2">
    <name type="scientific">freshwater metagenome</name>
    <dbReference type="NCBI Taxonomy" id="449393"/>
    <lineage>
        <taxon>unclassified sequences</taxon>
        <taxon>metagenomes</taxon>
        <taxon>ecological metagenomes</taxon>
    </lineage>
</organism>
<dbReference type="InterPro" id="IPR004013">
    <property type="entry name" value="PHP_dom"/>
</dbReference>
<gene>
    <name evidence="2" type="ORF">UFOPK1506_00093</name>
</gene>
<dbReference type="InterPro" id="IPR052018">
    <property type="entry name" value="PHP_domain"/>
</dbReference>
<evidence type="ECO:0000259" key="1">
    <source>
        <dbReference type="SMART" id="SM00481"/>
    </source>
</evidence>
<protein>
    <submittedName>
        <fullName evidence="2">Unannotated protein</fullName>
    </submittedName>
</protein>
<dbReference type="EMBL" id="CAEZSV010000008">
    <property type="protein sequence ID" value="CAB4545718.1"/>
    <property type="molecule type" value="Genomic_DNA"/>
</dbReference>
<dbReference type="CDD" id="cd07438">
    <property type="entry name" value="PHP_HisPPase_AMP"/>
    <property type="match status" value="1"/>
</dbReference>
<name>A0A6J6C608_9ZZZZ</name>
<dbReference type="Gene3D" id="1.10.150.650">
    <property type="match status" value="1"/>
</dbReference>
<dbReference type="InterPro" id="IPR016195">
    <property type="entry name" value="Pol/histidinol_Pase-like"/>
</dbReference>
<dbReference type="PANTHER" id="PTHR42924:SF3">
    <property type="entry name" value="POLYMERASE_HISTIDINOL PHOSPHATASE N-TERMINAL DOMAIN-CONTAINING PROTEIN"/>
    <property type="match status" value="1"/>
</dbReference>
<feature type="domain" description="Polymerase/histidinol phosphatase N-terminal" evidence="1">
    <location>
        <begin position="7"/>
        <end position="75"/>
    </location>
</feature>
<dbReference type="InterPro" id="IPR003141">
    <property type="entry name" value="Pol/His_phosphatase_N"/>
</dbReference>
<sequence length="290" mass="30967">MVSLMKIDLHSHTNVSDGINSPSELVGLAKTEAISVLAITDHDTVEGWQALAALKAPVGAGALTIVPGAEISCRTANGMSVHMLGYLFDPLDDELNQAMSLTRDDRIPRMKKIIGLLNEAGIEISFADVAKHSESAQTVGRPHLADALMERGVVSSRDEAFKKYLHNDSPFYVGHFAPTPEEAITAIKRAGGVSVLAHGLAGSRGAIYSTDEIAALLAHGLDGLEVNHRDHDDDARNMLREMARAFDVFATGSSDYHGAIGSQRLGMEQTAPDVWEGILAQGKGCEVFTV</sequence>
<accession>A0A6J6C608</accession>
<dbReference type="AlphaFoldDB" id="A0A6J6C608"/>
<evidence type="ECO:0000313" key="2">
    <source>
        <dbReference type="EMBL" id="CAB4545718.1"/>
    </source>
</evidence>
<dbReference type="SMART" id="SM00481">
    <property type="entry name" value="POLIIIAc"/>
    <property type="match status" value="1"/>
</dbReference>
<dbReference type="PANTHER" id="PTHR42924">
    <property type="entry name" value="EXONUCLEASE"/>
    <property type="match status" value="1"/>
</dbReference>